<gene>
    <name evidence="3" type="ORF">GCM10010185_64480</name>
</gene>
<sequence>MSSQMEERAIVTQTPGQVYELIAANVQNVVRGKPQVVRLAVAALFSEGHLLIEDVPGLGKTTLARCLARSIGGTWNRIQFTPDLLPGDITGVQVYHQGDEKFAFHPGSVFANVVLADEINRGTPKTQSALLEVMSEQRVTVDAVRHEVPRPFLVIATQNPIEMAGTYRLPEAQLDRFLMRLRMGYPDRASEVLVVMSDRAGIDPDELRAVVDIPTLRDAIAQVRAVRIERAVVDYATSITSATRQHSEVRYGASPRGTIALVRAAQALAATYGRAFVTVDDIKEVAHPVLDHRLILKPEAELRQREAEGVVSDLLAEIPVPVAATTAPGA</sequence>
<dbReference type="InterPro" id="IPR027417">
    <property type="entry name" value="P-loop_NTPase"/>
</dbReference>
<dbReference type="GO" id="GO:0005524">
    <property type="term" value="F:ATP binding"/>
    <property type="evidence" value="ECO:0007669"/>
    <property type="project" value="InterPro"/>
</dbReference>
<dbReference type="Gene3D" id="1.10.8.80">
    <property type="entry name" value="Magnesium chelatase subunit I, C-Terminal domain"/>
    <property type="match status" value="1"/>
</dbReference>
<dbReference type="EMBL" id="BMRG01000021">
    <property type="protein sequence ID" value="GGP81585.1"/>
    <property type="molecule type" value="Genomic_DNA"/>
</dbReference>
<keyword evidence="4" id="KW-1185">Reference proteome</keyword>
<organism evidence="3 4">
    <name type="scientific">Saccharothrix coeruleofusca</name>
    <dbReference type="NCBI Taxonomy" id="33919"/>
    <lineage>
        <taxon>Bacteria</taxon>
        <taxon>Bacillati</taxon>
        <taxon>Actinomycetota</taxon>
        <taxon>Actinomycetes</taxon>
        <taxon>Pseudonocardiales</taxon>
        <taxon>Pseudonocardiaceae</taxon>
        <taxon>Saccharothrix</taxon>
    </lineage>
</organism>
<name>A0A918ATC5_9PSEU</name>
<dbReference type="CDD" id="cd00009">
    <property type="entry name" value="AAA"/>
    <property type="match status" value="1"/>
</dbReference>
<feature type="domain" description="ATPase AAA-3" evidence="1">
    <location>
        <begin position="49"/>
        <end position="179"/>
    </location>
</feature>
<evidence type="ECO:0000313" key="3">
    <source>
        <dbReference type="EMBL" id="GGP81585.1"/>
    </source>
</evidence>
<evidence type="ECO:0000259" key="2">
    <source>
        <dbReference type="Pfam" id="PF17863"/>
    </source>
</evidence>
<dbReference type="InterPro" id="IPR041628">
    <property type="entry name" value="ChlI/MoxR_AAA_lid"/>
</dbReference>
<evidence type="ECO:0000259" key="1">
    <source>
        <dbReference type="Pfam" id="PF07726"/>
    </source>
</evidence>
<dbReference type="Pfam" id="PF07726">
    <property type="entry name" value="AAA_3"/>
    <property type="match status" value="1"/>
</dbReference>
<dbReference type="AlphaFoldDB" id="A0A918ATC5"/>
<dbReference type="Gene3D" id="3.40.50.300">
    <property type="entry name" value="P-loop containing nucleotide triphosphate hydrolases"/>
    <property type="match status" value="1"/>
</dbReference>
<dbReference type="InterPro" id="IPR011703">
    <property type="entry name" value="ATPase_AAA-3"/>
</dbReference>
<dbReference type="PANTHER" id="PTHR42759">
    <property type="entry name" value="MOXR FAMILY PROTEIN"/>
    <property type="match status" value="1"/>
</dbReference>
<dbReference type="SUPFAM" id="SSF52540">
    <property type="entry name" value="P-loop containing nucleoside triphosphate hydrolases"/>
    <property type="match status" value="1"/>
</dbReference>
<dbReference type="Proteomes" id="UP000639606">
    <property type="component" value="Unassembled WGS sequence"/>
</dbReference>
<evidence type="ECO:0000313" key="4">
    <source>
        <dbReference type="Proteomes" id="UP000639606"/>
    </source>
</evidence>
<accession>A0A918ATC5</accession>
<reference evidence="3" key="1">
    <citation type="journal article" date="2014" name="Int. J. Syst. Evol. Microbiol.">
        <title>Complete genome sequence of Corynebacterium casei LMG S-19264T (=DSM 44701T), isolated from a smear-ripened cheese.</title>
        <authorList>
            <consortium name="US DOE Joint Genome Institute (JGI-PGF)"/>
            <person name="Walter F."/>
            <person name="Albersmeier A."/>
            <person name="Kalinowski J."/>
            <person name="Ruckert C."/>
        </authorList>
    </citation>
    <scope>NUCLEOTIDE SEQUENCE</scope>
    <source>
        <strain evidence="3">JCM 3313</strain>
    </source>
</reference>
<dbReference type="PANTHER" id="PTHR42759:SF5">
    <property type="entry name" value="METHANOL DEHYDROGENASE REGULATOR"/>
    <property type="match status" value="1"/>
</dbReference>
<dbReference type="PIRSF" id="PIRSF002849">
    <property type="entry name" value="AAA_ATPase_chaperone_MoxR_prd"/>
    <property type="match status" value="1"/>
</dbReference>
<dbReference type="GO" id="GO:0016887">
    <property type="term" value="F:ATP hydrolysis activity"/>
    <property type="evidence" value="ECO:0007669"/>
    <property type="project" value="InterPro"/>
</dbReference>
<protein>
    <submittedName>
        <fullName evidence="3">ATPase</fullName>
    </submittedName>
</protein>
<dbReference type="Pfam" id="PF17863">
    <property type="entry name" value="AAA_lid_2"/>
    <property type="match status" value="1"/>
</dbReference>
<feature type="domain" description="ChlI/MoxR AAA lid" evidence="2">
    <location>
        <begin position="242"/>
        <end position="308"/>
    </location>
</feature>
<dbReference type="InterPro" id="IPR050764">
    <property type="entry name" value="CbbQ/NirQ/NorQ/GpvN"/>
</dbReference>
<proteinExistence type="predicted"/>
<reference evidence="3" key="2">
    <citation type="submission" date="2020-09" db="EMBL/GenBank/DDBJ databases">
        <authorList>
            <person name="Sun Q."/>
            <person name="Ohkuma M."/>
        </authorList>
    </citation>
    <scope>NUCLEOTIDE SEQUENCE</scope>
    <source>
        <strain evidence="3">JCM 3313</strain>
    </source>
</reference>
<comment type="caution">
    <text evidence="3">The sequence shown here is derived from an EMBL/GenBank/DDBJ whole genome shotgun (WGS) entry which is preliminary data.</text>
</comment>